<name>A0A2K8P6W4_STRLA</name>
<keyword evidence="2" id="KW-1185">Reference proteome</keyword>
<organism evidence="1 2">
    <name type="scientific">Streptomyces lavendulae subsp. lavendulae</name>
    <dbReference type="NCBI Taxonomy" id="58340"/>
    <lineage>
        <taxon>Bacteria</taxon>
        <taxon>Bacillati</taxon>
        <taxon>Actinomycetota</taxon>
        <taxon>Actinomycetes</taxon>
        <taxon>Kitasatosporales</taxon>
        <taxon>Streptomycetaceae</taxon>
        <taxon>Streptomyces</taxon>
    </lineage>
</organism>
<gene>
    <name evidence="1" type="ORF">SLAV_01395</name>
</gene>
<accession>A0A2K8P6W4</accession>
<dbReference type="EMBL" id="CP024985">
    <property type="protein sequence ID" value="ATZ22208.1"/>
    <property type="molecule type" value="Genomic_DNA"/>
</dbReference>
<evidence type="ECO:0000313" key="2">
    <source>
        <dbReference type="Proteomes" id="UP000231791"/>
    </source>
</evidence>
<protein>
    <recommendedName>
        <fullName evidence="3">DUF3618 domain-containing protein</fullName>
    </recommendedName>
</protein>
<dbReference type="InterPro" id="IPR022062">
    <property type="entry name" value="DUF3618"/>
</dbReference>
<dbReference type="RefSeq" id="WP_030226789.1">
    <property type="nucleotide sequence ID" value="NZ_CP024985.1"/>
</dbReference>
<evidence type="ECO:0000313" key="1">
    <source>
        <dbReference type="EMBL" id="ATZ22208.1"/>
    </source>
</evidence>
<dbReference type="AlphaFoldDB" id="A0A2K8P6W4"/>
<dbReference type="GeneID" id="49381469"/>
<sequence>MTNGPRTNIGTPAPDELHEQVERTRDELGQTIEALAGKADVKAQAKEKTVAVKEQAAEKTAVVADQIRAKARHVAQLVKDTTPEPVLDNAGQVATVARANRKPLLVAGIALLVLLMVRRSRRSR</sequence>
<dbReference type="KEGG" id="slx:SLAV_01395"/>
<reference evidence="1 2" key="1">
    <citation type="submission" date="2017-11" db="EMBL/GenBank/DDBJ databases">
        <title>Complete genome sequence of Streptomyces lavendulae subsp. lavendulae CCM 3239 (formerly 'Streptomyces aureofaciens CCM 3239'), the producer of the angucycline-type antibiotic auricin.</title>
        <authorList>
            <person name="Busche T."/>
            <person name="Novakova R."/>
            <person name="Al'Dilaimi A."/>
            <person name="Homerova D."/>
            <person name="Feckova L."/>
            <person name="Rezuchova B."/>
            <person name="Mingyar E."/>
            <person name="Csolleiova D."/>
            <person name="Bekeova C."/>
            <person name="Winkler A."/>
            <person name="Sevcikova B."/>
            <person name="Kalinowski J."/>
            <person name="Kormanec J."/>
            <person name="Ruckert C."/>
        </authorList>
    </citation>
    <scope>NUCLEOTIDE SEQUENCE [LARGE SCALE GENOMIC DNA]</scope>
    <source>
        <strain evidence="1 2">CCM 3239</strain>
    </source>
</reference>
<proteinExistence type="predicted"/>
<dbReference type="Proteomes" id="UP000231791">
    <property type="component" value="Chromosome"/>
</dbReference>
<dbReference type="Pfam" id="PF12277">
    <property type="entry name" value="DUF3618"/>
    <property type="match status" value="1"/>
</dbReference>
<dbReference type="OrthoDB" id="4568798at2"/>
<evidence type="ECO:0008006" key="3">
    <source>
        <dbReference type="Google" id="ProtNLM"/>
    </source>
</evidence>